<dbReference type="Gene3D" id="1.20.1720.10">
    <property type="entry name" value="Multidrug resistance protein D"/>
    <property type="match status" value="1"/>
</dbReference>
<feature type="transmembrane region" description="Helical" evidence="7">
    <location>
        <begin position="142"/>
        <end position="161"/>
    </location>
</feature>
<accession>A0ABW2TQ12</accession>
<dbReference type="Gene3D" id="1.20.1250.20">
    <property type="entry name" value="MFS general substrate transporter like domains"/>
    <property type="match status" value="1"/>
</dbReference>
<feature type="transmembrane region" description="Helical" evidence="7">
    <location>
        <begin position="80"/>
        <end position="103"/>
    </location>
</feature>
<reference evidence="10" key="1">
    <citation type="journal article" date="2019" name="Int. J. Syst. Evol. Microbiol.">
        <title>The Global Catalogue of Microorganisms (GCM) 10K type strain sequencing project: providing services to taxonomists for standard genome sequencing and annotation.</title>
        <authorList>
            <consortium name="The Broad Institute Genomics Platform"/>
            <consortium name="The Broad Institute Genome Sequencing Center for Infectious Disease"/>
            <person name="Wu L."/>
            <person name="Ma J."/>
        </authorList>
    </citation>
    <scope>NUCLEOTIDE SEQUENCE [LARGE SCALE GENOMIC DNA]</scope>
    <source>
        <strain evidence="10">JCM 17695</strain>
    </source>
</reference>
<dbReference type="InterPro" id="IPR020846">
    <property type="entry name" value="MFS_dom"/>
</dbReference>
<evidence type="ECO:0000256" key="5">
    <source>
        <dbReference type="ARBA" id="ARBA00022989"/>
    </source>
</evidence>
<feature type="transmembrane region" description="Helical" evidence="7">
    <location>
        <begin position="167"/>
        <end position="189"/>
    </location>
</feature>
<feature type="transmembrane region" description="Helical" evidence="7">
    <location>
        <begin position="12"/>
        <end position="36"/>
    </location>
</feature>
<dbReference type="PANTHER" id="PTHR42718:SF46">
    <property type="entry name" value="BLR6921 PROTEIN"/>
    <property type="match status" value="1"/>
</dbReference>
<dbReference type="SUPFAM" id="SSF103473">
    <property type="entry name" value="MFS general substrate transporter"/>
    <property type="match status" value="1"/>
</dbReference>
<keyword evidence="10" id="KW-1185">Reference proteome</keyword>
<sequence length="476" mass="48897">MTANTPTDRGRWIALSVLCLGELMILLDATIVNVALDTIRRDLGFERSALAWVVNGYLIAFGGLLLLAGRLGDLLGKRRVYLVGLTVFTLASVGCAVAQTQLMLVGARFLQGVGGALTSAVILGMIVTMFPEPAKQAKAIGTYGFITAAGGSLGLVLGGALTDGLDWNWIFLINLPIGVLTLLLSLRFVPDQAGIGVGRGPDWLGALLLTSGLMLAVYTILEVGERGWTAAQTLATGAGAIVLVTGFLLRQAMISNPLVPLGLFRSRAVATANLIQLLMVAAMFGVFFFGALHLQQALRFGPLEVGLSFLPAALTMGVTALRLSGPCLMRFGPRTTIIAGLCSILLCLLLFARTPADGSYPVDVLPALVLFGLGGGLVFPAMMGLAMSGATEADAGLTSGMLSTTYQVGGAIGLAALSSIAAARTGDDPSPAAITSGFSLSHLVAAGLVLGAVVVAAAFVRAPEPAAEPPVEADHA</sequence>
<dbReference type="Proteomes" id="UP001596512">
    <property type="component" value="Unassembled WGS sequence"/>
</dbReference>
<dbReference type="PANTHER" id="PTHR42718">
    <property type="entry name" value="MAJOR FACILITATOR SUPERFAMILY MULTIDRUG TRANSPORTER MFSC"/>
    <property type="match status" value="1"/>
</dbReference>
<evidence type="ECO:0000256" key="6">
    <source>
        <dbReference type="ARBA" id="ARBA00023136"/>
    </source>
</evidence>
<evidence type="ECO:0000256" key="4">
    <source>
        <dbReference type="ARBA" id="ARBA00022692"/>
    </source>
</evidence>
<evidence type="ECO:0000256" key="3">
    <source>
        <dbReference type="ARBA" id="ARBA00022475"/>
    </source>
</evidence>
<dbReference type="InterPro" id="IPR036259">
    <property type="entry name" value="MFS_trans_sf"/>
</dbReference>
<feature type="transmembrane region" description="Helical" evidence="7">
    <location>
        <begin position="335"/>
        <end position="352"/>
    </location>
</feature>
<dbReference type="CDD" id="cd17321">
    <property type="entry name" value="MFS_MMR_MDR_like"/>
    <property type="match status" value="1"/>
</dbReference>
<organism evidence="9 10">
    <name type="scientific">Actinokineospora soli</name>
    <dbReference type="NCBI Taxonomy" id="1048753"/>
    <lineage>
        <taxon>Bacteria</taxon>
        <taxon>Bacillati</taxon>
        <taxon>Actinomycetota</taxon>
        <taxon>Actinomycetes</taxon>
        <taxon>Pseudonocardiales</taxon>
        <taxon>Pseudonocardiaceae</taxon>
        <taxon>Actinokineospora</taxon>
    </lineage>
</organism>
<evidence type="ECO:0000313" key="10">
    <source>
        <dbReference type="Proteomes" id="UP001596512"/>
    </source>
</evidence>
<evidence type="ECO:0000313" key="9">
    <source>
        <dbReference type="EMBL" id="MFC7615100.1"/>
    </source>
</evidence>
<evidence type="ECO:0000256" key="2">
    <source>
        <dbReference type="ARBA" id="ARBA00022448"/>
    </source>
</evidence>
<feature type="transmembrane region" description="Helical" evidence="7">
    <location>
        <begin position="305"/>
        <end position="323"/>
    </location>
</feature>
<dbReference type="EMBL" id="JBHTEY010000004">
    <property type="protein sequence ID" value="MFC7615100.1"/>
    <property type="molecule type" value="Genomic_DNA"/>
</dbReference>
<feature type="transmembrane region" description="Helical" evidence="7">
    <location>
        <begin position="408"/>
        <end position="426"/>
    </location>
</feature>
<feature type="transmembrane region" description="Helical" evidence="7">
    <location>
        <begin position="364"/>
        <end position="387"/>
    </location>
</feature>
<comment type="subcellular location">
    <subcellularLocation>
        <location evidence="1">Cell membrane</location>
        <topology evidence="1">Multi-pass membrane protein</topology>
    </subcellularLocation>
</comment>
<feature type="transmembrane region" description="Helical" evidence="7">
    <location>
        <begin position="438"/>
        <end position="460"/>
    </location>
</feature>
<keyword evidence="5 7" id="KW-1133">Transmembrane helix</keyword>
<keyword evidence="2" id="KW-0813">Transport</keyword>
<keyword evidence="4 7" id="KW-0812">Transmembrane</keyword>
<evidence type="ECO:0000256" key="7">
    <source>
        <dbReference type="SAM" id="Phobius"/>
    </source>
</evidence>
<comment type="caution">
    <text evidence="9">The sequence shown here is derived from an EMBL/GenBank/DDBJ whole genome shotgun (WGS) entry which is preliminary data.</text>
</comment>
<gene>
    <name evidence="9" type="ORF">ACFQV2_17850</name>
</gene>
<dbReference type="PROSITE" id="PS50850">
    <property type="entry name" value="MFS"/>
    <property type="match status" value="1"/>
</dbReference>
<protein>
    <submittedName>
        <fullName evidence="9">MFS transporter</fullName>
    </submittedName>
</protein>
<feature type="domain" description="Major facilitator superfamily (MFS) profile" evidence="8">
    <location>
        <begin position="14"/>
        <end position="464"/>
    </location>
</feature>
<dbReference type="InterPro" id="IPR011701">
    <property type="entry name" value="MFS"/>
</dbReference>
<proteinExistence type="predicted"/>
<feature type="transmembrane region" description="Helical" evidence="7">
    <location>
        <begin position="109"/>
        <end position="130"/>
    </location>
</feature>
<evidence type="ECO:0000259" key="8">
    <source>
        <dbReference type="PROSITE" id="PS50850"/>
    </source>
</evidence>
<keyword evidence="6 7" id="KW-0472">Membrane</keyword>
<keyword evidence="3" id="KW-1003">Cell membrane</keyword>
<feature type="transmembrane region" description="Helical" evidence="7">
    <location>
        <begin position="227"/>
        <end position="249"/>
    </location>
</feature>
<feature type="transmembrane region" description="Helical" evidence="7">
    <location>
        <begin position="201"/>
        <end position="221"/>
    </location>
</feature>
<evidence type="ECO:0000256" key="1">
    <source>
        <dbReference type="ARBA" id="ARBA00004651"/>
    </source>
</evidence>
<feature type="transmembrane region" description="Helical" evidence="7">
    <location>
        <begin position="270"/>
        <end position="293"/>
    </location>
</feature>
<feature type="transmembrane region" description="Helical" evidence="7">
    <location>
        <begin position="48"/>
        <end position="68"/>
    </location>
</feature>
<name>A0ABW2TQ12_9PSEU</name>
<dbReference type="Pfam" id="PF07690">
    <property type="entry name" value="MFS_1"/>
    <property type="match status" value="1"/>
</dbReference>